<evidence type="ECO:0000256" key="1">
    <source>
        <dbReference type="SAM" id="MobiDB-lite"/>
    </source>
</evidence>
<accession>A0AAW8DWN3</accession>
<name>A0AAW8DWN3_9BURK</name>
<reference evidence="2" key="1">
    <citation type="submission" date="2023-07" db="EMBL/GenBank/DDBJ databases">
        <title>Sorghum-associated microbial communities from plants grown in Nebraska, USA.</title>
        <authorList>
            <person name="Schachtman D."/>
        </authorList>
    </citation>
    <scope>NUCLEOTIDE SEQUENCE</scope>
    <source>
        <strain evidence="2">DS2795</strain>
    </source>
</reference>
<feature type="region of interest" description="Disordered" evidence="1">
    <location>
        <begin position="121"/>
        <end position="145"/>
    </location>
</feature>
<sequence>MRPLAVWSSGLCPAVAQSVLPYDDCAMRPSFSALPLLFFACACGATSVASEGFLRVSEGRRSEVRDAVAAHRAAQREEQRRGEALAGRRLTAGELFELRQQVRGQWVPAGTGVLLNSAESQPAERIVPVPQPVASPQTAPRSLRH</sequence>
<organism evidence="2 3">
    <name type="scientific">Variovorax boronicumulans</name>
    <dbReference type="NCBI Taxonomy" id="436515"/>
    <lineage>
        <taxon>Bacteria</taxon>
        <taxon>Pseudomonadati</taxon>
        <taxon>Pseudomonadota</taxon>
        <taxon>Betaproteobacteria</taxon>
        <taxon>Burkholderiales</taxon>
        <taxon>Comamonadaceae</taxon>
        <taxon>Variovorax</taxon>
    </lineage>
</organism>
<dbReference type="RefSeq" id="WP_223301309.1">
    <property type="nucleotide sequence ID" value="NZ_BKDH01000001.1"/>
</dbReference>
<protein>
    <recommendedName>
        <fullName evidence="4">DUF4148 domain-containing protein</fullName>
    </recommendedName>
</protein>
<evidence type="ECO:0008006" key="4">
    <source>
        <dbReference type="Google" id="ProtNLM"/>
    </source>
</evidence>
<comment type="caution">
    <text evidence="2">The sequence shown here is derived from an EMBL/GenBank/DDBJ whole genome shotgun (WGS) entry which is preliminary data.</text>
</comment>
<dbReference type="Proteomes" id="UP001244295">
    <property type="component" value="Unassembled WGS sequence"/>
</dbReference>
<proteinExistence type="predicted"/>
<dbReference type="AlphaFoldDB" id="A0AAW8DWN3"/>
<evidence type="ECO:0000313" key="2">
    <source>
        <dbReference type="EMBL" id="MDP9923887.1"/>
    </source>
</evidence>
<gene>
    <name evidence="2" type="ORF">J2W25_002910</name>
</gene>
<feature type="compositionally biased region" description="Polar residues" evidence="1">
    <location>
        <begin position="134"/>
        <end position="145"/>
    </location>
</feature>
<evidence type="ECO:0000313" key="3">
    <source>
        <dbReference type="Proteomes" id="UP001244295"/>
    </source>
</evidence>
<dbReference type="EMBL" id="JAUSRR010000004">
    <property type="protein sequence ID" value="MDP9923887.1"/>
    <property type="molecule type" value="Genomic_DNA"/>
</dbReference>
<dbReference type="GeneID" id="82268582"/>